<dbReference type="EMBL" id="JAHXZJ010002609">
    <property type="protein sequence ID" value="KAH0540678.1"/>
    <property type="molecule type" value="Genomic_DNA"/>
</dbReference>
<gene>
    <name evidence="1" type="ORF">KQX54_019002</name>
</gene>
<dbReference type="Gene3D" id="1.25.40.20">
    <property type="entry name" value="Ankyrin repeat-containing domain"/>
    <property type="match status" value="1"/>
</dbReference>
<name>A0AAV7I4B3_COTGL</name>
<dbReference type="SMART" id="SM00248">
    <property type="entry name" value="ANK"/>
    <property type="match status" value="3"/>
</dbReference>
<keyword evidence="2" id="KW-1185">Reference proteome</keyword>
<dbReference type="Proteomes" id="UP000826195">
    <property type="component" value="Unassembled WGS sequence"/>
</dbReference>
<dbReference type="AlphaFoldDB" id="A0AAV7I4B3"/>
<organism evidence="1 2">
    <name type="scientific">Cotesia glomerata</name>
    <name type="common">Lepidopteran parasitic wasp</name>
    <name type="synonym">Apanteles glomeratus</name>
    <dbReference type="NCBI Taxonomy" id="32391"/>
    <lineage>
        <taxon>Eukaryota</taxon>
        <taxon>Metazoa</taxon>
        <taxon>Ecdysozoa</taxon>
        <taxon>Arthropoda</taxon>
        <taxon>Hexapoda</taxon>
        <taxon>Insecta</taxon>
        <taxon>Pterygota</taxon>
        <taxon>Neoptera</taxon>
        <taxon>Endopterygota</taxon>
        <taxon>Hymenoptera</taxon>
        <taxon>Apocrita</taxon>
        <taxon>Ichneumonoidea</taxon>
        <taxon>Braconidae</taxon>
        <taxon>Microgastrinae</taxon>
        <taxon>Cotesia</taxon>
    </lineage>
</organism>
<dbReference type="SUPFAM" id="SSF48403">
    <property type="entry name" value="Ankyrin repeat"/>
    <property type="match status" value="1"/>
</dbReference>
<proteinExistence type="predicted"/>
<dbReference type="InterPro" id="IPR002110">
    <property type="entry name" value="Ankyrin_rpt"/>
</dbReference>
<protein>
    <submittedName>
        <fullName evidence="1">Uncharacterized protein</fullName>
    </submittedName>
</protein>
<dbReference type="Pfam" id="PF12796">
    <property type="entry name" value="Ank_2"/>
    <property type="match status" value="1"/>
</dbReference>
<reference evidence="1 2" key="1">
    <citation type="journal article" date="2021" name="J. Hered.">
        <title>A chromosome-level genome assembly of the parasitoid wasp, Cotesia glomerata (Hymenoptera: Braconidae).</title>
        <authorList>
            <person name="Pinto B.J."/>
            <person name="Weis J.J."/>
            <person name="Gamble T."/>
            <person name="Ode P.J."/>
            <person name="Paul R."/>
            <person name="Zaspel J.M."/>
        </authorList>
    </citation>
    <scope>NUCLEOTIDE SEQUENCE [LARGE SCALE GENOMIC DNA]</scope>
    <source>
        <strain evidence="1">CgM1</strain>
    </source>
</reference>
<sequence length="213" mass="24275">MSVRTIKVPIYFNVTVIALATANTITSETNFSEMSEVKNLGGSDLIPLEEALYFGNINMIRDLIEYKADVYCIHHIESGETVIHRTVKFNRSIDMIGLLMRNYKANINIVSFTKKSLLYYAITIRSLTTAQYFIKLGIEVNLENSDGDTTLQYAGYYLNAVKDSIKKRVVNLRAAGCYVSKKNLLAVDWESPCVKSFYDKCFRRIELISILKH</sequence>
<dbReference type="InterPro" id="IPR036770">
    <property type="entry name" value="Ankyrin_rpt-contain_sf"/>
</dbReference>
<comment type="caution">
    <text evidence="1">The sequence shown here is derived from an EMBL/GenBank/DDBJ whole genome shotgun (WGS) entry which is preliminary data.</text>
</comment>
<evidence type="ECO:0000313" key="1">
    <source>
        <dbReference type="EMBL" id="KAH0540678.1"/>
    </source>
</evidence>
<accession>A0AAV7I4B3</accession>
<evidence type="ECO:0000313" key="2">
    <source>
        <dbReference type="Proteomes" id="UP000826195"/>
    </source>
</evidence>